<keyword evidence="4" id="KW-1185">Reference proteome</keyword>
<dbReference type="GO" id="GO:0005524">
    <property type="term" value="F:ATP binding"/>
    <property type="evidence" value="ECO:0007669"/>
    <property type="project" value="InterPro"/>
</dbReference>
<evidence type="ECO:0000259" key="2">
    <source>
        <dbReference type="Pfam" id="PF02374"/>
    </source>
</evidence>
<dbReference type="InterPro" id="IPR027417">
    <property type="entry name" value="P-loop_NTPase"/>
</dbReference>
<proteinExistence type="inferred from homology"/>
<protein>
    <submittedName>
        <fullName evidence="3">Arsenite-transporting ATPase</fullName>
        <ecNumber evidence="3">3.6.3.16</ecNumber>
    </submittedName>
</protein>
<dbReference type="Proteomes" id="UP000234462">
    <property type="component" value="Unassembled WGS sequence"/>
</dbReference>
<comment type="similarity">
    <text evidence="1">Belongs to the arsA ATPase family.</text>
</comment>
<dbReference type="EC" id="3.6.3.16" evidence="3"/>
<keyword evidence="3" id="KW-0378">Hydrolase</keyword>
<sequence>MAPAHGHAGLASGPHRMLLSAIGGLRVVFVGGKGGVGKTTVASTAAVARALEGARVLVVSTDPAHNLGHLWDREVGDDPVRLATFTEDASAGGVVDGMEIDPRATLDRHLASVERTMRRMLPERMRPHAERHLEMAREAPGSFEAAVLERVADAAALGMDAYDLVVFDTAPSGHTLRLLSLPGQLTTWTESLLKNRDRSERYASAMRSIAGTKGDDPASAADAELRRTLIRRRDRFENLRAVVTDRARTGFLIVFTPERMPVAETLELADSLTDLRVPLAALVANRRSPADAGELLRARRDVEEPQVDRVKVALPHVPLTELPLVSGELVGHDALVDFARRLT</sequence>
<dbReference type="SUPFAM" id="SSF52540">
    <property type="entry name" value="P-loop containing nucleoside triphosphate hydrolases"/>
    <property type="match status" value="1"/>
</dbReference>
<organism evidence="3 4">
    <name type="scientific">Brevibacterium jeotgali</name>
    <dbReference type="NCBI Taxonomy" id="1262550"/>
    <lineage>
        <taxon>Bacteria</taxon>
        <taxon>Bacillati</taxon>
        <taxon>Actinomycetota</taxon>
        <taxon>Actinomycetes</taxon>
        <taxon>Micrococcales</taxon>
        <taxon>Brevibacteriaceae</taxon>
        <taxon>Brevibacterium</taxon>
    </lineage>
</organism>
<evidence type="ECO:0000256" key="1">
    <source>
        <dbReference type="ARBA" id="ARBA00011040"/>
    </source>
</evidence>
<gene>
    <name evidence="3" type="ORF">BJEO58_02510</name>
</gene>
<dbReference type="PANTHER" id="PTHR10803:SF3">
    <property type="entry name" value="ATPASE GET3"/>
    <property type="match status" value="1"/>
</dbReference>
<accession>A0A2H1L7N9</accession>
<dbReference type="Pfam" id="PF02374">
    <property type="entry name" value="ArsA_ATPase"/>
    <property type="match status" value="1"/>
</dbReference>
<dbReference type="EMBL" id="FXZM01000013">
    <property type="protein sequence ID" value="SMY12902.1"/>
    <property type="molecule type" value="Genomic_DNA"/>
</dbReference>
<reference evidence="4" key="1">
    <citation type="submission" date="2017-03" db="EMBL/GenBank/DDBJ databases">
        <authorList>
            <person name="Monnet C."/>
        </authorList>
    </citation>
    <scope>NUCLEOTIDE SEQUENCE [LARGE SCALE GENOMIC DNA]</scope>
    <source>
        <strain evidence="4">SJ5-8</strain>
    </source>
</reference>
<dbReference type="AlphaFoldDB" id="A0A2H1L7N9"/>
<name>A0A2H1L7N9_9MICO</name>
<evidence type="ECO:0000313" key="3">
    <source>
        <dbReference type="EMBL" id="SMY12902.1"/>
    </source>
</evidence>
<dbReference type="Gene3D" id="3.40.50.300">
    <property type="entry name" value="P-loop containing nucleotide triphosphate hydrolases"/>
    <property type="match status" value="1"/>
</dbReference>
<feature type="domain" description="ArsA/GET3 Anion-transporting ATPase-like" evidence="2">
    <location>
        <begin position="26"/>
        <end position="342"/>
    </location>
</feature>
<dbReference type="InterPro" id="IPR025723">
    <property type="entry name" value="ArsA/GET3_ATPase-like"/>
</dbReference>
<dbReference type="NCBIfam" id="TIGR00345">
    <property type="entry name" value="GET3_arsA_TRC40"/>
    <property type="match status" value="1"/>
</dbReference>
<evidence type="ECO:0000313" key="4">
    <source>
        <dbReference type="Proteomes" id="UP000234462"/>
    </source>
</evidence>
<dbReference type="CDD" id="cd02035">
    <property type="entry name" value="ArsA"/>
    <property type="match status" value="1"/>
</dbReference>
<dbReference type="GO" id="GO:0016887">
    <property type="term" value="F:ATP hydrolysis activity"/>
    <property type="evidence" value="ECO:0007669"/>
    <property type="project" value="InterPro"/>
</dbReference>
<dbReference type="PANTHER" id="PTHR10803">
    <property type="entry name" value="ARSENICAL PUMP-DRIVING ATPASE ARSENITE-TRANSLOCATING ATPASE"/>
    <property type="match status" value="1"/>
</dbReference>
<dbReference type="InterPro" id="IPR016300">
    <property type="entry name" value="ATPase_ArsA/GET3"/>
</dbReference>